<accession>A0ABV4J1S0</accession>
<organism evidence="1 2">
    <name type="scientific">Streptomyces pimonensis</name>
    <dbReference type="NCBI Taxonomy" id="2860288"/>
    <lineage>
        <taxon>Bacteria</taxon>
        <taxon>Bacillati</taxon>
        <taxon>Actinomycetota</taxon>
        <taxon>Actinomycetes</taxon>
        <taxon>Kitasatosporales</taxon>
        <taxon>Streptomycetaceae</taxon>
        <taxon>Streptomyces</taxon>
    </lineage>
</organism>
<dbReference type="EMBL" id="JAHWZY010000019">
    <property type="protein sequence ID" value="MEZ3180763.1"/>
    <property type="molecule type" value="Genomic_DNA"/>
</dbReference>
<name>A0ABV4J1S0_9ACTN</name>
<sequence length="61" mass="6482">MSRIELDAADRGSVGRAREVLATARATDYAALSRADLLMLVGDLQGQLGIVLRVVEGGEVR</sequence>
<protein>
    <submittedName>
        <fullName evidence="1">Uncharacterized protein</fullName>
    </submittedName>
</protein>
<gene>
    <name evidence="1" type="ORF">KYY02_19345</name>
</gene>
<proteinExistence type="predicted"/>
<evidence type="ECO:0000313" key="1">
    <source>
        <dbReference type="EMBL" id="MEZ3180763.1"/>
    </source>
</evidence>
<dbReference type="RefSeq" id="WP_371239634.1">
    <property type="nucleotide sequence ID" value="NZ_JAHWZY010000019.1"/>
</dbReference>
<comment type="caution">
    <text evidence="1">The sequence shown here is derived from an EMBL/GenBank/DDBJ whole genome shotgun (WGS) entry which is preliminary data.</text>
</comment>
<evidence type="ECO:0000313" key="2">
    <source>
        <dbReference type="Proteomes" id="UP001567537"/>
    </source>
</evidence>
<dbReference type="Proteomes" id="UP001567537">
    <property type="component" value="Unassembled WGS sequence"/>
</dbReference>
<reference evidence="1 2" key="1">
    <citation type="journal article" date="2021" name="Res Sq">
        <title>Streptomyces Pimoensis sp. nov., Isolated From the Taklimakan Desert in Xinjiang, China.</title>
        <authorList>
            <person name="Zhang P."/>
            <person name="Luo X."/>
            <person name="Luo X."/>
            <person name="Liu Z."/>
            <person name="Xia Z."/>
            <person name="Wan C."/>
            <person name="zhang L."/>
        </authorList>
    </citation>
    <scope>NUCLEOTIDE SEQUENCE [LARGE SCALE GENOMIC DNA]</scope>
    <source>
        <strain evidence="1 2">TRM75549</strain>
    </source>
</reference>
<keyword evidence="2" id="KW-1185">Reference proteome</keyword>